<evidence type="ECO:0000313" key="4">
    <source>
        <dbReference type="EMBL" id="PJJ81832.1"/>
    </source>
</evidence>
<comment type="similarity">
    <text evidence="1">Belongs to the ComF/GntX family.</text>
</comment>
<dbReference type="EMBL" id="PGFH01000001">
    <property type="protein sequence ID" value="PJJ81832.1"/>
    <property type="molecule type" value="Genomic_DNA"/>
</dbReference>
<name>A0A2M9D840_9MICO</name>
<protein>
    <submittedName>
        <fullName evidence="4">Phosphoribosyl transferase-like protein</fullName>
    </submittedName>
</protein>
<sequence length="198" mass="21151">MRRVLLAFKNHHRTDLSRPLARAFVPALLRAVEAAEQTEASTRSEAAKRFEDAGPSEVAAPTDASARPLQIVAVPSSRRAFRTRGYHPMALVLRAAGVRHARVLRVAQETRSQKLLSAEQRARNVLGAFIATRSLAGIRVIIVDDVLTTGATIDEAARAIFAAGGTVVGAATIGFTPRTLTVRDIASGEGYGMEKGAK</sequence>
<feature type="domain" description="Phosphoribosyltransferase" evidence="3">
    <location>
        <begin position="117"/>
        <end position="173"/>
    </location>
</feature>
<comment type="caution">
    <text evidence="4">The sequence shown here is derived from an EMBL/GenBank/DDBJ whole genome shotgun (WGS) entry which is preliminary data.</text>
</comment>
<dbReference type="CDD" id="cd06223">
    <property type="entry name" value="PRTases_typeI"/>
    <property type="match status" value="1"/>
</dbReference>
<accession>A0A2M9D840</accession>
<dbReference type="InterPro" id="IPR029057">
    <property type="entry name" value="PRTase-like"/>
</dbReference>
<evidence type="ECO:0000256" key="1">
    <source>
        <dbReference type="ARBA" id="ARBA00008007"/>
    </source>
</evidence>
<dbReference type="Proteomes" id="UP000231742">
    <property type="component" value="Unassembled WGS sequence"/>
</dbReference>
<dbReference type="InterPro" id="IPR051910">
    <property type="entry name" value="ComF/GntX_DNA_util-trans"/>
</dbReference>
<organism evidence="4 5">
    <name type="scientific">Salinibacterium amurskyense</name>
    <dbReference type="NCBI Taxonomy" id="205941"/>
    <lineage>
        <taxon>Bacteria</taxon>
        <taxon>Bacillati</taxon>
        <taxon>Actinomycetota</taxon>
        <taxon>Actinomycetes</taxon>
        <taxon>Micrococcales</taxon>
        <taxon>Microbacteriaceae</taxon>
        <taxon>Salinibacterium</taxon>
    </lineage>
</organism>
<keyword evidence="5" id="KW-1185">Reference proteome</keyword>
<dbReference type="InterPro" id="IPR000836">
    <property type="entry name" value="PRTase_dom"/>
</dbReference>
<evidence type="ECO:0000256" key="2">
    <source>
        <dbReference type="SAM" id="MobiDB-lite"/>
    </source>
</evidence>
<reference evidence="4 5" key="1">
    <citation type="submission" date="2017-11" db="EMBL/GenBank/DDBJ databases">
        <title>Genomic Encyclopedia of Archaeal and Bacterial Type Strains, Phase II (KMG-II): From Individual Species to Whole Genera.</title>
        <authorList>
            <person name="Goeker M."/>
        </authorList>
    </citation>
    <scope>NUCLEOTIDE SEQUENCE [LARGE SCALE GENOMIC DNA]</scope>
    <source>
        <strain evidence="4 5">DSM 16400</strain>
    </source>
</reference>
<dbReference type="AlphaFoldDB" id="A0A2M9D840"/>
<proteinExistence type="inferred from homology"/>
<dbReference type="PANTHER" id="PTHR47505">
    <property type="entry name" value="DNA UTILIZATION PROTEIN YHGH"/>
    <property type="match status" value="1"/>
</dbReference>
<dbReference type="GO" id="GO:0016740">
    <property type="term" value="F:transferase activity"/>
    <property type="evidence" value="ECO:0007669"/>
    <property type="project" value="UniProtKB-KW"/>
</dbReference>
<dbReference type="Pfam" id="PF00156">
    <property type="entry name" value="Pribosyltran"/>
    <property type="match status" value="1"/>
</dbReference>
<evidence type="ECO:0000313" key="5">
    <source>
        <dbReference type="Proteomes" id="UP000231742"/>
    </source>
</evidence>
<dbReference type="SUPFAM" id="SSF53271">
    <property type="entry name" value="PRTase-like"/>
    <property type="match status" value="1"/>
</dbReference>
<evidence type="ECO:0000259" key="3">
    <source>
        <dbReference type="Pfam" id="PF00156"/>
    </source>
</evidence>
<keyword evidence="4" id="KW-0808">Transferase</keyword>
<dbReference type="Gene3D" id="3.40.50.2020">
    <property type="match status" value="1"/>
</dbReference>
<dbReference type="PANTHER" id="PTHR47505:SF1">
    <property type="entry name" value="DNA UTILIZATION PROTEIN YHGH"/>
    <property type="match status" value="1"/>
</dbReference>
<feature type="region of interest" description="Disordered" evidence="2">
    <location>
        <begin position="36"/>
        <end position="62"/>
    </location>
</feature>
<gene>
    <name evidence="4" type="ORF">CLV85_1014</name>
</gene>